<dbReference type="STRING" id="1130080.SAMN04488113_12311"/>
<sequence>MKIKWALNELKKYQDSPLTIDGTVDLEKSLKERDDSILSASPVSLKGTVSVDEKSVYYVDMMINVTVKLPSSRSLEPVEMLMTVPFSEVYLANDSSVSVEQFSEGELVEPLSTDTLDLKKPIEDAILTSKPSQIFTSKELESDEMPKGSDWVVLPEDKHNNDMYSSSDEGDPRFAVLKGLFEDNND</sequence>
<feature type="compositionally biased region" description="Basic and acidic residues" evidence="1">
    <location>
        <begin position="138"/>
        <end position="147"/>
    </location>
</feature>
<dbReference type="AlphaFoldDB" id="A0A1H6U1B2"/>
<name>A0A1H6U1B2_9LACT</name>
<gene>
    <name evidence="2" type="ORF">SAMN04488113_12311</name>
</gene>
<evidence type="ECO:0000313" key="3">
    <source>
        <dbReference type="Proteomes" id="UP000198564"/>
    </source>
</evidence>
<keyword evidence="3" id="KW-1185">Reference proteome</keyword>
<dbReference type="RefSeq" id="WP_091635019.1">
    <property type="nucleotide sequence ID" value="NZ_FNYW01000023.1"/>
</dbReference>
<evidence type="ECO:0000256" key="1">
    <source>
        <dbReference type="SAM" id="MobiDB-lite"/>
    </source>
</evidence>
<dbReference type="EMBL" id="FNYW01000023">
    <property type="protein sequence ID" value="SEI82225.1"/>
    <property type="molecule type" value="Genomic_DNA"/>
</dbReference>
<proteinExistence type="predicted"/>
<evidence type="ECO:0000313" key="2">
    <source>
        <dbReference type="EMBL" id="SEI82225.1"/>
    </source>
</evidence>
<dbReference type="OrthoDB" id="9790372at2"/>
<organism evidence="2 3">
    <name type="scientific">Alkalibacterium gilvum</name>
    <dbReference type="NCBI Taxonomy" id="1130080"/>
    <lineage>
        <taxon>Bacteria</taxon>
        <taxon>Bacillati</taxon>
        <taxon>Bacillota</taxon>
        <taxon>Bacilli</taxon>
        <taxon>Lactobacillales</taxon>
        <taxon>Carnobacteriaceae</taxon>
        <taxon>Alkalibacterium</taxon>
    </lineage>
</organism>
<dbReference type="InterPro" id="IPR003772">
    <property type="entry name" value="YceD"/>
</dbReference>
<reference evidence="3" key="1">
    <citation type="submission" date="2016-10" db="EMBL/GenBank/DDBJ databases">
        <authorList>
            <person name="Varghese N."/>
            <person name="Submissions S."/>
        </authorList>
    </citation>
    <scope>NUCLEOTIDE SEQUENCE [LARGE SCALE GENOMIC DNA]</scope>
    <source>
        <strain evidence="3">DSM 25751</strain>
    </source>
</reference>
<feature type="region of interest" description="Disordered" evidence="1">
    <location>
        <begin position="137"/>
        <end position="171"/>
    </location>
</feature>
<dbReference type="Proteomes" id="UP000198564">
    <property type="component" value="Unassembled WGS sequence"/>
</dbReference>
<dbReference type="Pfam" id="PF02620">
    <property type="entry name" value="YceD"/>
    <property type="match status" value="1"/>
</dbReference>
<accession>A0A1H6U1B2</accession>
<protein>
    <recommendedName>
        <fullName evidence="4">ACR, COG1399</fullName>
    </recommendedName>
</protein>
<evidence type="ECO:0008006" key="4">
    <source>
        <dbReference type="Google" id="ProtNLM"/>
    </source>
</evidence>